<dbReference type="eggNOG" id="KOG0190">
    <property type="taxonomic scope" value="Eukaryota"/>
</dbReference>
<dbReference type="InParanoid" id="D7G1P0"/>
<dbReference type="PROSITE" id="PS00022">
    <property type="entry name" value="EGF_1"/>
    <property type="match status" value="1"/>
</dbReference>
<sequence length="608" mass="66903">MLRLLTCAAFCGCTREYQYSASGTSVGASLLRPDDAGQSVCFNNCSGRGRCIDYTCECDAGYDGDDCSFCYLDGGDTVLPILSVGDVNLTSSNFRETLHNAGRLLVVATSPSCHRCIHLETEYQSASVELKEKGVIIGRIDADAERALLGRILGGVEAAAQHLPAILLWTETRKSRKALLYDGAHERHSIVEYVRKQLEPPAKRLTTITAVENFIKDPQFGALGTAPSEAVTVVGFFSGAGEMEEDELEDFMEAATDLKPRPGLSRAPSLTLWAILEDNLSFQDWVVRESLPLVGRLSNANFAQYERTHLPMLIMFLELPDSFAAGSAHGSRIGGKSGGVRNDELVKELKEVALEHKGSITCLYADGVALADSMKTLGLFGSRERLPQVGFNTMDGRQLPFPEDLPINRETLLHFAAAFLSGRLQSALDARKAMVVSRPFSAHNTVRRKDRRETPTEVRGVSEQLKPKDAITQVTRESFARTVLDNDKDVLLMFHAERVGERFLDLDIPSVLIAAMDVTLETPPPEVAMTLPTLPAIVLLPGDDKEAPFRFFSGVGKVGPLMRWLQEHSSTPFELPALPHLSEEDKPLFRKQVRERQELLNARASQES</sequence>
<proteinExistence type="inferred from homology"/>
<dbReference type="PANTHER" id="PTHR18929">
    <property type="entry name" value="PROTEIN DISULFIDE ISOMERASE"/>
    <property type="match status" value="1"/>
</dbReference>
<evidence type="ECO:0000259" key="2">
    <source>
        <dbReference type="PROSITE" id="PS00022"/>
    </source>
</evidence>
<dbReference type="Gene3D" id="2.10.25.10">
    <property type="entry name" value="Laminin"/>
    <property type="match status" value="1"/>
</dbReference>
<keyword evidence="4" id="KW-1185">Reference proteome</keyword>
<dbReference type="Pfam" id="PF13848">
    <property type="entry name" value="Thioredoxin_6"/>
    <property type="match status" value="1"/>
</dbReference>
<dbReference type="OrthoDB" id="427280at2759"/>
<dbReference type="InterPro" id="IPR000742">
    <property type="entry name" value="EGF"/>
</dbReference>
<evidence type="ECO:0000313" key="3">
    <source>
        <dbReference type="EMBL" id="CBJ33285.1"/>
    </source>
</evidence>
<dbReference type="GO" id="GO:0034976">
    <property type="term" value="P:response to endoplasmic reticulum stress"/>
    <property type="evidence" value="ECO:0007669"/>
    <property type="project" value="TreeGrafter"/>
</dbReference>
<evidence type="ECO:0000313" key="4">
    <source>
        <dbReference type="Proteomes" id="UP000002630"/>
    </source>
</evidence>
<gene>
    <name evidence="3" type="ORF">Esi_0454_0014</name>
</gene>
<dbReference type="InterPro" id="IPR013766">
    <property type="entry name" value="Thioredoxin_domain"/>
</dbReference>
<dbReference type="AlphaFoldDB" id="D7G1P0"/>
<dbReference type="CDD" id="cd00054">
    <property type="entry name" value="EGF_CA"/>
    <property type="match status" value="1"/>
</dbReference>
<dbReference type="GO" id="GO:0006457">
    <property type="term" value="P:protein folding"/>
    <property type="evidence" value="ECO:0007669"/>
    <property type="project" value="TreeGrafter"/>
</dbReference>
<feature type="domain" description="EGF-like" evidence="2">
    <location>
        <begin position="56"/>
        <end position="67"/>
    </location>
</feature>
<dbReference type="GO" id="GO:0003756">
    <property type="term" value="F:protein disulfide isomerase activity"/>
    <property type="evidence" value="ECO:0007669"/>
    <property type="project" value="TreeGrafter"/>
</dbReference>
<comment type="similarity">
    <text evidence="1">Belongs to the protein disulfide isomerase family.</text>
</comment>
<reference evidence="3 4" key="1">
    <citation type="journal article" date="2010" name="Nature">
        <title>The Ectocarpus genome and the independent evolution of multicellularity in brown algae.</title>
        <authorList>
            <person name="Cock J.M."/>
            <person name="Sterck L."/>
            <person name="Rouze P."/>
            <person name="Scornet D."/>
            <person name="Allen A.E."/>
            <person name="Amoutzias G."/>
            <person name="Anthouard V."/>
            <person name="Artiguenave F."/>
            <person name="Aury J.M."/>
            <person name="Badger J.H."/>
            <person name="Beszteri B."/>
            <person name="Billiau K."/>
            <person name="Bonnet E."/>
            <person name="Bothwell J.H."/>
            <person name="Bowler C."/>
            <person name="Boyen C."/>
            <person name="Brownlee C."/>
            <person name="Carrano C.J."/>
            <person name="Charrier B."/>
            <person name="Cho G.Y."/>
            <person name="Coelho S.M."/>
            <person name="Collen J."/>
            <person name="Corre E."/>
            <person name="Da Silva C."/>
            <person name="Delage L."/>
            <person name="Delaroque N."/>
            <person name="Dittami S.M."/>
            <person name="Doulbeau S."/>
            <person name="Elias M."/>
            <person name="Farnham G."/>
            <person name="Gachon C.M."/>
            <person name="Gschloessl B."/>
            <person name="Heesch S."/>
            <person name="Jabbari K."/>
            <person name="Jubin C."/>
            <person name="Kawai H."/>
            <person name="Kimura K."/>
            <person name="Kloareg B."/>
            <person name="Kupper F.C."/>
            <person name="Lang D."/>
            <person name="Le Bail A."/>
            <person name="Leblanc C."/>
            <person name="Lerouge P."/>
            <person name="Lohr M."/>
            <person name="Lopez P.J."/>
            <person name="Martens C."/>
            <person name="Maumus F."/>
            <person name="Michel G."/>
            <person name="Miranda-Saavedra D."/>
            <person name="Morales J."/>
            <person name="Moreau H."/>
            <person name="Motomura T."/>
            <person name="Nagasato C."/>
            <person name="Napoli C.A."/>
            <person name="Nelson D.R."/>
            <person name="Nyvall-Collen P."/>
            <person name="Peters A.F."/>
            <person name="Pommier C."/>
            <person name="Potin P."/>
            <person name="Poulain J."/>
            <person name="Quesneville H."/>
            <person name="Read B."/>
            <person name="Rensing S.A."/>
            <person name="Ritter A."/>
            <person name="Rousvoal S."/>
            <person name="Samanta M."/>
            <person name="Samson G."/>
            <person name="Schroeder D.C."/>
            <person name="Segurens B."/>
            <person name="Strittmatter M."/>
            <person name="Tonon T."/>
            <person name="Tregear J.W."/>
            <person name="Valentin K."/>
            <person name="von Dassow P."/>
            <person name="Yamagishi T."/>
            <person name="Van de Peer Y."/>
            <person name="Wincker P."/>
        </authorList>
    </citation>
    <scope>NUCLEOTIDE SEQUENCE [LARGE SCALE GENOMIC DNA]</scope>
    <source>
        <strain evidence="4">Ec32 / CCAP1310/4</strain>
    </source>
</reference>
<name>D7G1P0_ECTSI</name>
<protein>
    <recommendedName>
        <fullName evidence="2">EGF-like domain-containing protein</fullName>
    </recommendedName>
</protein>
<dbReference type="Gene3D" id="3.40.30.10">
    <property type="entry name" value="Glutaredoxin"/>
    <property type="match status" value="2"/>
</dbReference>
<dbReference type="Proteomes" id="UP000002630">
    <property type="component" value="Unassembled WGS sequence"/>
</dbReference>
<dbReference type="STRING" id="2880.D7G1P0"/>
<organism evidence="3 4">
    <name type="scientific">Ectocarpus siliculosus</name>
    <name type="common">Brown alga</name>
    <name type="synonym">Conferva siliculosa</name>
    <dbReference type="NCBI Taxonomy" id="2880"/>
    <lineage>
        <taxon>Eukaryota</taxon>
        <taxon>Sar</taxon>
        <taxon>Stramenopiles</taxon>
        <taxon>Ochrophyta</taxon>
        <taxon>PX clade</taxon>
        <taxon>Phaeophyceae</taxon>
        <taxon>Ectocarpales</taxon>
        <taxon>Ectocarpaceae</taxon>
        <taxon>Ectocarpus</taxon>
    </lineage>
</organism>
<dbReference type="GO" id="GO:0005783">
    <property type="term" value="C:endoplasmic reticulum"/>
    <property type="evidence" value="ECO:0007669"/>
    <property type="project" value="TreeGrafter"/>
</dbReference>
<dbReference type="CDD" id="cd02961">
    <property type="entry name" value="PDI_a_family"/>
    <property type="match status" value="1"/>
</dbReference>
<dbReference type="SUPFAM" id="SSF52833">
    <property type="entry name" value="Thioredoxin-like"/>
    <property type="match status" value="2"/>
</dbReference>
<dbReference type="Pfam" id="PF00085">
    <property type="entry name" value="Thioredoxin"/>
    <property type="match status" value="1"/>
</dbReference>
<dbReference type="InterPro" id="IPR036249">
    <property type="entry name" value="Thioredoxin-like_sf"/>
</dbReference>
<accession>D7G1P0</accession>
<dbReference type="EMBL" id="FN649760">
    <property type="protein sequence ID" value="CBJ33285.1"/>
    <property type="molecule type" value="Genomic_DNA"/>
</dbReference>
<evidence type="ECO:0000256" key="1">
    <source>
        <dbReference type="ARBA" id="ARBA00006347"/>
    </source>
</evidence>